<sequence>PCSRRKRHRPHSLEDAVEEAGLTDKAVVDGRVFLSRLDSRERVSLLDLIGQATIGDNSFTSLSSTARELHGVDIGAMDKLSAPHGSLLPIVGTNELFIRRAYEDLHDTILGKFENACTGNETQKHVVVTGTSGIGKSAFLVYLAIRLLAESDDDNPPIIIFHTKRSAECYVYGGLSTVRSGDIEDFKPFLNLPDT</sequence>
<evidence type="ECO:0000313" key="1">
    <source>
        <dbReference type="EMBL" id="KAG0275869.1"/>
    </source>
</evidence>
<comment type="caution">
    <text evidence="1">The sequence shown here is derived from an EMBL/GenBank/DDBJ whole genome shotgun (WGS) entry which is preliminary data.</text>
</comment>
<gene>
    <name evidence="1" type="ORF">BGZ97_010199</name>
</gene>
<evidence type="ECO:0000313" key="2">
    <source>
        <dbReference type="Proteomes" id="UP000823405"/>
    </source>
</evidence>
<keyword evidence="2" id="KW-1185">Reference proteome</keyword>
<organism evidence="1 2">
    <name type="scientific">Linnemannia gamsii</name>
    <dbReference type="NCBI Taxonomy" id="64522"/>
    <lineage>
        <taxon>Eukaryota</taxon>
        <taxon>Fungi</taxon>
        <taxon>Fungi incertae sedis</taxon>
        <taxon>Mucoromycota</taxon>
        <taxon>Mortierellomycotina</taxon>
        <taxon>Mortierellomycetes</taxon>
        <taxon>Mortierellales</taxon>
        <taxon>Mortierellaceae</taxon>
        <taxon>Linnemannia</taxon>
    </lineage>
</organism>
<dbReference type="Proteomes" id="UP000823405">
    <property type="component" value="Unassembled WGS sequence"/>
</dbReference>
<feature type="non-terminal residue" evidence="1">
    <location>
        <position position="195"/>
    </location>
</feature>
<proteinExistence type="predicted"/>
<dbReference type="EMBL" id="JAAAIN010005159">
    <property type="protein sequence ID" value="KAG0275869.1"/>
    <property type="molecule type" value="Genomic_DNA"/>
</dbReference>
<reference evidence="1" key="1">
    <citation type="journal article" date="2020" name="Fungal Divers.">
        <title>Resolving the Mortierellaceae phylogeny through synthesis of multi-gene phylogenetics and phylogenomics.</title>
        <authorList>
            <person name="Vandepol N."/>
            <person name="Liber J."/>
            <person name="Desiro A."/>
            <person name="Na H."/>
            <person name="Kennedy M."/>
            <person name="Barry K."/>
            <person name="Grigoriev I.V."/>
            <person name="Miller A.N."/>
            <person name="O'Donnell K."/>
            <person name="Stajich J.E."/>
            <person name="Bonito G."/>
        </authorList>
    </citation>
    <scope>NUCLEOTIDE SEQUENCE</scope>
    <source>
        <strain evidence="1">NVP60</strain>
    </source>
</reference>
<feature type="non-terminal residue" evidence="1">
    <location>
        <position position="1"/>
    </location>
</feature>
<name>A0A9P6QMZ8_9FUNG</name>
<dbReference type="InterPro" id="IPR027417">
    <property type="entry name" value="P-loop_NTPase"/>
</dbReference>
<accession>A0A9P6QMZ8</accession>
<dbReference type="SUPFAM" id="SSF52540">
    <property type="entry name" value="P-loop containing nucleoside triphosphate hydrolases"/>
    <property type="match status" value="1"/>
</dbReference>
<dbReference type="AlphaFoldDB" id="A0A9P6QMZ8"/>
<dbReference type="OrthoDB" id="19861at2759"/>
<protein>
    <submittedName>
        <fullName evidence="1">Uncharacterized protein</fullName>
    </submittedName>
</protein>